<organism evidence="1 2">
    <name type="scientific">Peronosclerospora sorghi</name>
    <dbReference type="NCBI Taxonomy" id="230839"/>
    <lineage>
        <taxon>Eukaryota</taxon>
        <taxon>Sar</taxon>
        <taxon>Stramenopiles</taxon>
        <taxon>Oomycota</taxon>
        <taxon>Peronosporomycetes</taxon>
        <taxon>Peronosporales</taxon>
        <taxon>Peronosporaceae</taxon>
        <taxon>Peronosclerospora</taxon>
    </lineage>
</organism>
<gene>
    <name evidence="1" type="ORF">PsorP6_011034</name>
</gene>
<keyword evidence="2" id="KW-1185">Reference proteome</keyword>
<dbReference type="EMBL" id="CM047585">
    <property type="protein sequence ID" value="KAI9910558.1"/>
    <property type="molecule type" value="Genomic_DNA"/>
</dbReference>
<proteinExistence type="predicted"/>
<name>A0ACC0VXI5_9STRA</name>
<reference evidence="1 2" key="1">
    <citation type="journal article" date="2022" name="bioRxiv">
        <title>The genome of the oomycete Peronosclerospora sorghi, a cosmopolitan pathogen of maize and sorghum, is inflated with dispersed pseudogenes.</title>
        <authorList>
            <person name="Fletcher K."/>
            <person name="Martin F."/>
            <person name="Isakeit T."/>
            <person name="Cavanaugh K."/>
            <person name="Magill C."/>
            <person name="Michelmore R."/>
        </authorList>
    </citation>
    <scope>NUCLEOTIDE SEQUENCE [LARGE SCALE GENOMIC DNA]</scope>
    <source>
        <strain evidence="1">P6</strain>
    </source>
</reference>
<evidence type="ECO:0000313" key="2">
    <source>
        <dbReference type="Proteomes" id="UP001163321"/>
    </source>
</evidence>
<dbReference type="Proteomes" id="UP001163321">
    <property type="component" value="Chromosome 6"/>
</dbReference>
<protein>
    <submittedName>
        <fullName evidence="1">Uncharacterized protein</fullName>
    </submittedName>
</protein>
<comment type="caution">
    <text evidence="1">The sequence shown here is derived from an EMBL/GenBank/DDBJ whole genome shotgun (WGS) entry which is preliminary data.</text>
</comment>
<evidence type="ECO:0000313" key="1">
    <source>
        <dbReference type="EMBL" id="KAI9910558.1"/>
    </source>
</evidence>
<accession>A0ACC0VXI5</accession>
<sequence length="105" mass="11680">MLEATETKGRRGNDDAGRHGEKRAGTMAKTTTLHVRHVDPKFVTSAYAQLALVESWQHGQGAKCALVRAATEEEAQKAFHALLPVCNNRFLSVEWAQHDAQKLRE</sequence>